<gene>
    <name evidence="2" type="ORF">LNV07_20875</name>
</gene>
<reference evidence="2 3" key="1">
    <citation type="submission" date="2021-11" db="EMBL/GenBank/DDBJ databases">
        <authorList>
            <person name="Liang Q."/>
            <person name="Mou H."/>
            <person name="Liu Z."/>
        </authorList>
    </citation>
    <scope>NUCLEOTIDE SEQUENCE [LARGE SCALE GENOMIC DNA]</scope>
    <source>
        <strain evidence="2 3">CHU3</strain>
    </source>
</reference>
<dbReference type="Proteomes" id="UP001209701">
    <property type="component" value="Unassembled WGS sequence"/>
</dbReference>
<accession>A0ABT2YKF7</accession>
<name>A0ABT2YKF7_9BURK</name>
<proteinExistence type="predicted"/>
<keyword evidence="1" id="KW-1133">Transmembrane helix</keyword>
<evidence type="ECO:0000313" key="2">
    <source>
        <dbReference type="EMBL" id="MCV2370544.1"/>
    </source>
</evidence>
<dbReference type="EMBL" id="JAJIRN010000010">
    <property type="protein sequence ID" value="MCV2370544.1"/>
    <property type="molecule type" value="Genomic_DNA"/>
</dbReference>
<protein>
    <submittedName>
        <fullName evidence="2">Uncharacterized protein</fullName>
    </submittedName>
</protein>
<feature type="transmembrane region" description="Helical" evidence="1">
    <location>
        <begin position="21"/>
        <end position="39"/>
    </location>
</feature>
<keyword evidence="3" id="KW-1185">Reference proteome</keyword>
<keyword evidence="1" id="KW-0812">Transmembrane</keyword>
<dbReference type="RefSeq" id="WP_263573136.1">
    <property type="nucleotide sequence ID" value="NZ_JAJIRN010000010.1"/>
</dbReference>
<sequence>MNDSDDPLWLNSPIKLRIFRASCYLLVLSMGIGLMWAITGSVWGALAGATAAVFCLASAQQWIPNWIEAVLRGAGAWQWRHREGVHYNFAGVSLDVYDDGHHIWLHERGLRELLALERDPAQAFKARFTGQWRETHELGLKGVGLWLNVAAVHQHLAEARERMDPKRLKLRAYLDREILQPAAKRRERGL</sequence>
<evidence type="ECO:0000313" key="3">
    <source>
        <dbReference type="Proteomes" id="UP001209701"/>
    </source>
</evidence>
<keyword evidence="1" id="KW-0472">Membrane</keyword>
<organism evidence="2 3">
    <name type="scientific">Roseateles oligotrophus</name>
    <dbReference type="NCBI Taxonomy" id="1769250"/>
    <lineage>
        <taxon>Bacteria</taxon>
        <taxon>Pseudomonadati</taxon>
        <taxon>Pseudomonadota</taxon>
        <taxon>Betaproteobacteria</taxon>
        <taxon>Burkholderiales</taxon>
        <taxon>Sphaerotilaceae</taxon>
        <taxon>Roseateles</taxon>
    </lineage>
</organism>
<comment type="caution">
    <text evidence="2">The sequence shown here is derived from an EMBL/GenBank/DDBJ whole genome shotgun (WGS) entry which is preliminary data.</text>
</comment>
<evidence type="ECO:0000256" key="1">
    <source>
        <dbReference type="SAM" id="Phobius"/>
    </source>
</evidence>